<keyword evidence="5" id="KW-0378">Hydrolase</keyword>
<dbReference type="GO" id="GO:0004518">
    <property type="term" value="F:nuclease activity"/>
    <property type="evidence" value="ECO:0007669"/>
    <property type="project" value="UniProtKB-KW"/>
</dbReference>
<dbReference type="SUPFAM" id="SSF88723">
    <property type="entry name" value="PIN domain-like"/>
    <property type="match status" value="1"/>
</dbReference>
<keyword evidence="10" id="KW-1185">Reference proteome</keyword>
<name>A0A7L6AQE9_9GAMM</name>
<dbReference type="GO" id="GO:0016787">
    <property type="term" value="F:hydrolase activity"/>
    <property type="evidence" value="ECO:0007669"/>
    <property type="project" value="UniProtKB-KW"/>
</dbReference>
<dbReference type="Pfam" id="PF01850">
    <property type="entry name" value="PIN"/>
    <property type="match status" value="1"/>
</dbReference>
<dbReference type="PANTHER" id="PTHR33653">
    <property type="entry name" value="RIBONUCLEASE VAPC2"/>
    <property type="match status" value="1"/>
</dbReference>
<comment type="cofactor">
    <cofactor evidence="1">
        <name>Mg(2+)</name>
        <dbReference type="ChEBI" id="CHEBI:18420"/>
    </cofactor>
</comment>
<dbReference type="AlphaFoldDB" id="A0A7L6AQE9"/>
<keyword evidence="6" id="KW-0460">Magnesium</keyword>
<sequence>MSLVYLLDTNILSEPAKLKPDEQVMHKLQQHCTSIATASIVWHELMFGCQRLPISHKRSQLEHYFQDLLHSGLPVLAYTQTAAIWHAEERARLTNMGKTPAFADGMIAAIAHSHELTLVTRNISDFECFSGLRLDNWFSS</sequence>
<evidence type="ECO:0000256" key="2">
    <source>
        <dbReference type="ARBA" id="ARBA00022649"/>
    </source>
</evidence>
<comment type="similarity">
    <text evidence="7">Belongs to the PINc/VapC protein family.</text>
</comment>
<dbReference type="GO" id="GO:0046872">
    <property type="term" value="F:metal ion binding"/>
    <property type="evidence" value="ECO:0007669"/>
    <property type="project" value="UniProtKB-KW"/>
</dbReference>
<evidence type="ECO:0000256" key="7">
    <source>
        <dbReference type="ARBA" id="ARBA00038093"/>
    </source>
</evidence>
<gene>
    <name evidence="9" type="ORF">HZT40_06450</name>
</gene>
<feature type="domain" description="PIN" evidence="8">
    <location>
        <begin position="5"/>
        <end position="122"/>
    </location>
</feature>
<evidence type="ECO:0000256" key="1">
    <source>
        <dbReference type="ARBA" id="ARBA00001946"/>
    </source>
</evidence>
<organism evidence="9 10">
    <name type="scientific">Candidatus Thiothrix singaporensis</name>
    <dbReference type="NCBI Taxonomy" id="2799669"/>
    <lineage>
        <taxon>Bacteria</taxon>
        <taxon>Pseudomonadati</taxon>
        <taxon>Pseudomonadota</taxon>
        <taxon>Gammaproteobacteria</taxon>
        <taxon>Thiotrichales</taxon>
        <taxon>Thiotrichaceae</taxon>
        <taxon>Thiothrix</taxon>
    </lineage>
</organism>
<dbReference type="Gene3D" id="3.40.50.1010">
    <property type="entry name" value="5'-nuclease"/>
    <property type="match status" value="1"/>
</dbReference>
<accession>A0A7L6AQE9</accession>
<evidence type="ECO:0000313" key="9">
    <source>
        <dbReference type="EMBL" id="QLQ31298.1"/>
    </source>
</evidence>
<evidence type="ECO:0000256" key="6">
    <source>
        <dbReference type="ARBA" id="ARBA00022842"/>
    </source>
</evidence>
<dbReference type="InterPro" id="IPR029060">
    <property type="entry name" value="PIN-like_dom_sf"/>
</dbReference>
<dbReference type="PANTHER" id="PTHR33653:SF1">
    <property type="entry name" value="RIBONUCLEASE VAPC2"/>
    <property type="match status" value="1"/>
</dbReference>
<evidence type="ECO:0000259" key="8">
    <source>
        <dbReference type="Pfam" id="PF01850"/>
    </source>
</evidence>
<keyword evidence="3" id="KW-0540">Nuclease</keyword>
<keyword evidence="2" id="KW-1277">Toxin-antitoxin system</keyword>
<evidence type="ECO:0000256" key="3">
    <source>
        <dbReference type="ARBA" id="ARBA00022722"/>
    </source>
</evidence>
<dbReference type="CDD" id="cd18747">
    <property type="entry name" value="PIN_VapC4-5_FitB-like"/>
    <property type="match status" value="1"/>
</dbReference>
<evidence type="ECO:0000256" key="5">
    <source>
        <dbReference type="ARBA" id="ARBA00022801"/>
    </source>
</evidence>
<evidence type="ECO:0000313" key="10">
    <source>
        <dbReference type="Proteomes" id="UP000510621"/>
    </source>
</evidence>
<proteinExistence type="inferred from homology"/>
<reference evidence="9" key="1">
    <citation type="submission" date="2020-06" db="EMBL/GenBank/DDBJ databases">
        <title>Analysis procedures for assessing recovery of high quality, complete, closed genomes from Nanopore long read metagenome sequencing.</title>
        <authorList>
            <person name="Bessarab I."/>
            <person name="Arumugam K."/>
            <person name="Haryono M."/>
            <person name="Liu X."/>
            <person name="Roy S."/>
            <person name="Zuniga-Montanez R.E."/>
            <person name="Qiu G."/>
            <person name="Drautz-Moses D.I."/>
            <person name="Law Y.Y."/>
            <person name="Wuertz S."/>
            <person name="Lauro F.M."/>
            <person name="Huson D.H."/>
            <person name="Williams R.B."/>
        </authorList>
    </citation>
    <scope>NUCLEOTIDE SEQUENCE [LARGE SCALE GENOMIC DNA]</scope>
    <source>
        <strain evidence="9">SSD2</strain>
    </source>
</reference>
<dbReference type="KEGG" id="this:HZT40_06450"/>
<protein>
    <submittedName>
        <fullName evidence="9">Type II toxin-antitoxin system VapC family toxin</fullName>
    </submittedName>
</protein>
<keyword evidence="4" id="KW-0479">Metal-binding</keyword>
<dbReference type="InterPro" id="IPR002716">
    <property type="entry name" value="PIN_dom"/>
</dbReference>
<dbReference type="EMBL" id="CP059265">
    <property type="protein sequence ID" value="QLQ31298.1"/>
    <property type="molecule type" value="Genomic_DNA"/>
</dbReference>
<dbReference type="Proteomes" id="UP000510621">
    <property type="component" value="Chromosome"/>
</dbReference>
<dbReference type="InterPro" id="IPR050556">
    <property type="entry name" value="Type_II_TA_system_RNase"/>
</dbReference>
<evidence type="ECO:0000256" key="4">
    <source>
        <dbReference type="ARBA" id="ARBA00022723"/>
    </source>
</evidence>